<dbReference type="EMBL" id="FOND01000006">
    <property type="protein sequence ID" value="SFE83124.1"/>
    <property type="molecule type" value="Genomic_DNA"/>
</dbReference>
<evidence type="ECO:0000256" key="6">
    <source>
        <dbReference type="ARBA" id="ARBA00022660"/>
    </source>
</evidence>
<dbReference type="PANTHER" id="PTHR22888:SF9">
    <property type="entry name" value="CYTOCHROME C OXIDASE SUBUNIT 2"/>
    <property type="match status" value="1"/>
</dbReference>
<comment type="function">
    <text evidence="15">Subunits I and II form the functional core of the enzyme complex. Electrons originating in cytochrome c are transferred via heme a and Cu(A) to the binuclear center formed by heme a3 and Cu(B).</text>
</comment>
<dbReference type="GO" id="GO:0005507">
    <property type="term" value="F:copper ion binding"/>
    <property type="evidence" value="ECO:0007669"/>
    <property type="project" value="InterPro"/>
</dbReference>
<dbReference type="InterPro" id="IPR009056">
    <property type="entry name" value="Cyt_c-like_dom"/>
</dbReference>
<evidence type="ECO:0000313" key="23">
    <source>
        <dbReference type="Proteomes" id="UP000198589"/>
    </source>
</evidence>
<reference evidence="23" key="1">
    <citation type="submission" date="2016-10" db="EMBL/GenBank/DDBJ databases">
        <authorList>
            <person name="Varghese N."/>
            <person name="Submissions S."/>
        </authorList>
    </citation>
    <scope>NUCLEOTIDE SEQUENCE [LARGE SCALE GENOMIC DNA]</scope>
    <source>
        <strain evidence="23">DSM 46838</strain>
    </source>
</reference>
<evidence type="ECO:0000259" key="21">
    <source>
        <dbReference type="PROSITE" id="PS51007"/>
    </source>
</evidence>
<dbReference type="InterPro" id="IPR008972">
    <property type="entry name" value="Cupredoxin"/>
</dbReference>
<keyword evidence="14 19" id="KW-0472">Membrane</keyword>
<evidence type="ECO:0000259" key="20">
    <source>
        <dbReference type="PROSITE" id="PS50857"/>
    </source>
</evidence>
<dbReference type="EC" id="7.1.1.9" evidence="3"/>
<dbReference type="Pfam" id="PF00034">
    <property type="entry name" value="Cytochrom_C"/>
    <property type="match status" value="1"/>
</dbReference>
<evidence type="ECO:0000256" key="3">
    <source>
        <dbReference type="ARBA" id="ARBA00012949"/>
    </source>
</evidence>
<feature type="domain" description="Cytochrome oxidase subunit II copper A binding" evidence="20">
    <location>
        <begin position="151"/>
        <end position="261"/>
    </location>
</feature>
<protein>
    <recommendedName>
        <fullName evidence="3">cytochrome-c oxidase</fullName>
        <ecNumber evidence="3">7.1.1.9</ecNumber>
    </recommendedName>
    <alternativeName>
        <fullName evidence="16">Cytochrome aa3 subunit 2</fullName>
    </alternativeName>
</protein>
<evidence type="ECO:0000256" key="2">
    <source>
        <dbReference type="ARBA" id="ARBA00007866"/>
    </source>
</evidence>
<dbReference type="InterPro" id="IPR036257">
    <property type="entry name" value="Cyt_c_oxidase_su2_TM_sf"/>
</dbReference>
<evidence type="ECO:0000256" key="4">
    <source>
        <dbReference type="ARBA" id="ARBA00022448"/>
    </source>
</evidence>
<evidence type="ECO:0000256" key="7">
    <source>
        <dbReference type="ARBA" id="ARBA00022692"/>
    </source>
</evidence>
<dbReference type="SUPFAM" id="SSF46626">
    <property type="entry name" value="Cytochrome c"/>
    <property type="match status" value="1"/>
</dbReference>
<dbReference type="SUPFAM" id="SSF49503">
    <property type="entry name" value="Cupredoxins"/>
    <property type="match status" value="1"/>
</dbReference>
<dbReference type="Gene3D" id="1.10.287.90">
    <property type="match status" value="1"/>
</dbReference>
<keyword evidence="8 18" id="KW-0479">Metal-binding</keyword>
<keyword evidence="5 18" id="KW-0349">Heme</keyword>
<keyword evidence="23" id="KW-1185">Reference proteome</keyword>
<keyword evidence="9" id="KW-1278">Translocase</keyword>
<dbReference type="Pfam" id="PF00116">
    <property type="entry name" value="COX2"/>
    <property type="match status" value="1"/>
</dbReference>
<dbReference type="InterPro" id="IPR014222">
    <property type="entry name" value="Cyt_c_oxidase_su2"/>
</dbReference>
<dbReference type="PANTHER" id="PTHR22888">
    <property type="entry name" value="CYTOCHROME C OXIDASE, SUBUNIT II"/>
    <property type="match status" value="1"/>
</dbReference>
<dbReference type="GO" id="GO:0042773">
    <property type="term" value="P:ATP synthesis coupled electron transport"/>
    <property type="evidence" value="ECO:0007669"/>
    <property type="project" value="TreeGrafter"/>
</dbReference>
<dbReference type="GO" id="GO:0004129">
    <property type="term" value="F:cytochrome-c oxidase activity"/>
    <property type="evidence" value="ECO:0007669"/>
    <property type="project" value="UniProtKB-EC"/>
</dbReference>
<evidence type="ECO:0000256" key="5">
    <source>
        <dbReference type="ARBA" id="ARBA00022617"/>
    </source>
</evidence>
<evidence type="ECO:0000256" key="16">
    <source>
        <dbReference type="ARBA" id="ARBA00031399"/>
    </source>
</evidence>
<dbReference type="Proteomes" id="UP000198589">
    <property type="component" value="Unassembled WGS sequence"/>
</dbReference>
<feature type="domain" description="Cytochrome c" evidence="21">
    <location>
        <begin position="272"/>
        <end position="363"/>
    </location>
</feature>
<evidence type="ECO:0000256" key="1">
    <source>
        <dbReference type="ARBA" id="ARBA00004141"/>
    </source>
</evidence>
<dbReference type="GO" id="GO:0016491">
    <property type="term" value="F:oxidoreductase activity"/>
    <property type="evidence" value="ECO:0007669"/>
    <property type="project" value="InterPro"/>
</dbReference>
<dbReference type="NCBIfam" id="TIGR02866">
    <property type="entry name" value="CoxB"/>
    <property type="match status" value="1"/>
</dbReference>
<dbReference type="Gene3D" id="2.60.40.420">
    <property type="entry name" value="Cupredoxins - blue copper proteins"/>
    <property type="match status" value="1"/>
</dbReference>
<keyword evidence="10" id="KW-0249">Electron transport</keyword>
<keyword evidence="6" id="KW-0679">Respiratory chain</keyword>
<feature type="transmembrane region" description="Helical" evidence="19">
    <location>
        <begin position="46"/>
        <end position="65"/>
    </location>
</feature>
<keyword evidence="11 19" id="KW-1133">Transmembrane helix</keyword>
<dbReference type="CDD" id="cd04213">
    <property type="entry name" value="CuRO_CcO_Caa3_II"/>
    <property type="match status" value="1"/>
</dbReference>
<dbReference type="PROSITE" id="PS51007">
    <property type="entry name" value="CYTC"/>
    <property type="match status" value="1"/>
</dbReference>
<keyword evidence="13" id="KW-0186">Copper</keyword>
<dbReference type="GO" id="GO:0016020">
    <property type="term" value="C:membrane"/>
    <property type="evidence" value="ECO:0007669"/>
    <property type="project" value="UniProtKB-SubCell"/>
</dbReference>
<dbReference type="PROSITE" id="PS50857">
    <property type="entry name" value="COX2_CUA"/>
    <property type="match status" value="1"/>
</dbReference>
<evidence type="ECO:0000256" key="19">
    <source>
        <dbReference type="SAM" id="Phobius"/>
    </source>
</evidence>
<dbReference type="GO" id="GO:0020037">
    <property type="term" value="F:heme binding"/>
    <property type="evidence" value="ECO:0007669"/>
    <property type="project" value="InterPro"/>
</dbReference>
<dbReference type="PROSITE" id="PS00078">
    <property type="entry name" value="COX2"/>
    <property type="match status" value="1"/>
</dbReference>
<gene>
    <name evidence="22" type="ORF">SAMN05216574_10695</name>
</gene>
<dbReference type="InterPro" id="IPR045187">
    <property type="entry name" value="CcO_II"/>
</dbReference>
<dbReference type="InterPro" id="IPR036909">
    <property type="entry name" value="Cyt_c-like_dom_sf"/>
</dbReference>
<dbReference type="STRING" id="1798228.SAMN05216574_10695"/>
<comment type="subcellular location">
    <subcellularLocation>
        <location evidence="1">Membrane</location>
        <topology evidence="1">Multi-pass membrane protein</topology>
    </subcellularLocation>
</comment>
<keyword evidence="4" id="KW-0813">Transport</keyword>
<keyword evidence="7 19" id="KW-0812">Transmembrane</keyword>
<keyword evidence="12 18" id="KW-0408">Iron</keyword>
<evidence type="ECO:0000256" key="14">
    <source>
        <dbReference type="ARBA" id="ARBA00023136"/>
    </source>
</evidence>
<feature type="transmembrane region" description="Helical" evidence="19">
    <location>
        <begin position="114"/>
        <end position="142"/>
    </location>
</feature>
<feature type="transmembrane region" description="Helical" evidence="19">
    <location>
        <begin position="77"/>
        <end position="102"/>
    </location>
</feature>
<dbReference type="InterPro" id="IPR002429">
    <property type="entry name" value="CcO_II-like_C"/>
</dbReference>
<accession>A0A1I2DR93</accession>
<evidence type="ECO:0000256" key="10">
    <source>
        <dbReference type="ARBA" id="ARBA00022982"/>
    </source>
</evidence>
<proteinExistence type="inferred from homology"/>
<dbReference type="InterPro" id="IPR034236">
    <property type="entry name" value="CuRO_CcO_Caa3_II"/>
</dbReference>
<evidence type="ECO:0000256" key="12">
    <source>
        <dbReference type="ARBA" id="ARBA00023004"/>
    </source>
</evidence>
<evidence type="ECO:0000256" key="9">
    <source>
        <dbReference type="ARBA" id="ARBA00022967"/>
    </source>
</evidence>
<dbReference type="InterPro" id="IPR001505">
    <property type="entry name" value="Copper_CuA"/>
</dbReference>
<evidence type="ECO:0000256" key="18">
    <source>
        <dbReference type="PROSITE-ProRule" id="PRU00433"/>
    </source>
</evidence>
<evidence type="ECO:0000256" key="15">
    <source>
        <dbReference type="ARBA" id="ARBA00024688"/>
    </source>
</evidence>
<comment type="similarity">
    <text evidence="2">Belongs to the cytochrome c oxidase subunit 2 family.</text>
</comment>
<organism evidence="22 23">
    <name type="scientific">Blastococcus tunisiensis</name>
    <dbReference type="NCBI Taxonomy" id="1798228"/>
    <lineage>
        <taxon>Bacteria</taxon>
        <taxon>Bacillati</taxon>
        <taxon>Actinomycetota</taxon>
        <taxon>Actinomycetes</taxon>
        <taxon>Geodermatophilales</taxon>
        <taxon>Geodermatophilaceae</taxon>
        <taxon>Blastococcus</taxon>
    </lineage>
</organism>
<name>A0A1I2DR93_9ACTN</name>
<comment type="catalytic activity">
    <reaction evidence="17">
        <text>4 Fe(II)-[cytochrome c] + O2 + 8 H(+)(in) = 4 Fe(III)-[cytochrome c] + 2 H2O + 4 H(+)(out)</text>
        <dbReference type="Rhea" id="RHEA:11436"/>
        <dbReference type="Rhea" id="RHEA-COMP:10350"/>
        <dbReference type="Rhea" id="RHEA-COMP:14399"/>
        <dbReference type="ChEBI" id="CHEBI:15377"/>
        <dbReference type="ChEBI" id="CHEBI:15378"/>
        <dbReference type="ChEBI" id="CHEBI:15379"/>
        <dbReference type="ChEBI" id="CHEBI:29033"/>
        <dbReference type="ChEBI" id="CHEBI:29034"/>
        <dbReference type="EC" id="7.1.1.9"/>
    </reaction>
</comment>
<evidence type="ECO:0000313" key="22">
    <source>
        <dbReference type="EMBL" id="SFE83124.1"/>
    </source>
</evidence>
<evidence type="ECO:0000256" key="17">
    <source>
        <dbReference type="ARBA" id="ARBA00047816"/>
    </source>
</evidence>
<evidence type="ECO:0000256" key="8">
    <source>
        <dbReference type="ARBA" id="ARBA00022723"/>
    </source>
</evidence>
<evidence type="ECO:0000256" key="13">
    <source>
        <dbReference type="ARBA" id="ARBA00023008"/>
    </source>
</evidence>
<evidence type="ECO:0000256" key="11">
    <source>
        <dbReference type="ARBA" id="ARBA00022989"/>
    </source>
</evidence>
<sequence length="363" mass="39263">MQKIYLCQQLARVKLSRAGWASSVPDVPAAPSTRPARALRGGRPGALLLLGVAVLTSCSSPQSALDPAGPSARRLEALWWGLFAVSAVVWLVVLLCIVYALVRRRGQEVKPRGGGTRAVVVAGLIIPTLVLVGTFVATLSVMRAEAEPPDEPALTIEVIGHLWWWEVRYPDFVTANEIHIPVDRSVRVELRTADVIHSFWVPPLTSKTDLIPNMDNELWLLADEVGVYRGQCAEFCGAQHAGMAFLVIAQPADEFDEWMADQARPAETPTDPLALRGREVIESQSCAACHTVRGTEADGDIGPDLTHFGSRRTLGAGVAPNDPGWLGGWISNSQTIKPGNLMPPQPLAPEDLNALIAYLETLE</sequence>
<dbReference type="AlphaFoldDB" id="A0A1I2DR93"/>